<dbReference type="CDD" id="cd00130">
    <property type="entry name" value="PAS"/>
    <property type="match status" value="2"/>
</dbReference>
<organism evidence="4 5">
    <name type="scientific">Paenisporosarcina cavernae</name>
    <dbReference type="NCBI Taxonomy" id="2320858"/>
    <lineage>
        <taxon>Bacteria</taxon>
        <taxon>Bacillati</taxon>
        <taxon>Bacillota</taxon>
        <taxon>Bacilli</taxon>
        <taxon>Bacillales</taxon>
        <taxon>Caryophanaceae</taxon>
        <taxon>Paenisporosarcina</taxon>
    </lineage>
</organism>
<dbReference type="CDD" id="cd01948">
    <property type="entry name" value="EAL"/>
    <property type="match status" value="1"/>
</dbReference>
<dbReference type="NCBIfam" id="TIGR00254">
    <property type="entry name" value="GGDEF"/>
    <property type="match status" value="1"/>
</dbReference>
<dbReference type="Pfam" id="PF00563">
    <property type="entry name" value="EAL"/>
    <property type="match status" value="1"/>
</dbReference>
<dbReference type="InterPro" id="IPR043128">
    <property type="entry name" value="Rev_trsase/Diguanyl_cyclase"/>
</dbReference>
<dbReference type="RefSeq" id="WP_119884246.1">
    <property type="nucleotide sequence ID" value="NZ_CP032418.1"/>
</dbReference>
<dbReference type="Pfam" id="PF13188">
    <property type="entry name" value="PAS_8"/>
    <property type="match status" value="1"/>
</dbReference>
<dbReference type="SMART" id="SM00091">
    <property type="entry name" value="PAS"/>
    <property type="match status" value="3"/>
</dbReference>
<evidence type="ECO:0000259" key="1">
    <source>
        <dbReference type="PROSITE" id="PS50112"/>
    </source>
</evidence>
<dbReference type="InterPro" id="IPR001633">
    <property type="entry name" value="EAL_dom"/>
</dbReference>
<dbReference type="CDD" id="cd01949">
    <property type="entry name" value="GGDEF"/>
    <property type="match status" value="1"/>
</dbReference>
<feature type="domain" description="GGDEF" evidence="3">
    <location>
        <begin position="419"/>
        <end position="551"/>
    </location>
</feature>
<evidence type="ECO:0000259" key="2">
    <source>
        <dbReference type="PROSITE" id="PS50883"/>
    </source>
</evidence>
<dbReference type="AlphaFoldDB" id="A0A385YUJ1"/>
<dbReference type="InterPro" id="IPR052155">
    <property type="entry name" value="Biofilm_reg_signaling"/>
</dbReference>
<dbReference type="KEGG" id="paek:D3873_12055"/>
<dbReference type="PANTHER" id="PTHR44757:SF2">
    <property type="entry name" value="BIOFILM ARCHITECTURE MAINTENANCE PROTEIN MBAA"/>
    <property type="match status" value="1"/>
</dbReference>
<dbReference type="PANTHER" id="PTHR44757">
    <property type="entry name" value="DIGUANYLATE CYCLASE DGCP"/>
    <property type="match status" value="1"/>
</dbReference>
<dbReference type="PROSITE" id="PS50883">
    <property type="entry name" value="EAL"/>
    <property type="match status" value="1"/>
</dbReference>
<evidence type="ECO:0000313" key="4">
    <source>
        <dbReference type="EMBL" id="AYC30529.1"/>
    </source>
</evidence>
<reference evidence="5" key="1">
    <citation type="submission" date="2018-09" db="EMBL/GenBank/DDBJ databases">
        <authorList>
            <person name="Zhu H."/>
        </authorList>
    </citation>
    <scope>NUCLEOTIDE SEQUENCE [LARGE SCALE GENOMIC DNA]</scope>
    <source>
        <strain evidence="5">K2R23-3</strain>
    </source>
</reference>
<dbReference type="PROSITE" id="PS50112">
    <property type="entry name" value="PAS"/>
    <property type="match status" value="1"/>
</dbReference>
<accession>A0A385YUJ1</accession>
<proteinExistence type="predicted"/>
<dbReference type="SMART" id="SM00052">
    <property type="entry name" value="EAL"/>
    <property type="match status" value="1"/>
</dbReference>
<dbReference type="SUPFAM" id="SSF55073">
    <property type="entry name" value="Nucleotide cyclase"/>
    <property type="match status" value="1"/>
</dbReference>
<dbReference type="OrthoDB" id="2624050at2"/>
<feature type="domain" description="PAS" evidence="1">
    <location>
        <begin position="268"/>
        <end position="338"/>
    </location>
</feature>
<feature type="domain" description="EAL" evidence="2">
    <location>
        <begin position="560"/>
        <end position="812"/>
    </location>
</feature>
<dbReference type="SUPFAM" id="SSF55785">
    <property type="entry name" value="PYP-like sensor domain (PAS domain)"/>
    <property type="match status" value="2"/>
</dbReference>
<dbReference type="Pfam" id="PF00990">
    <property type="entry name" value="GGDEF"/>
    <property type="match status" value="1"/>
</dbReference>
<dbReference type="SUPFAM" id="SSF141868">
    <property type="entry name" value="EAL domain-like"/>
    <property type="match status" value="1"/>
</dbReference>
<protein>
    <submittedName>
        <fullName evidence="4">EAL domain-containing protein</fullName>
    </submittedName>
</protein>
<dbReference type="InterPro" id="IPR029787">
    <property type="entry name" value="Nucleotide_cyclase"/>
</dbReference>
<name>A0A385YUJ1_9BACL</name>
<dbReference type="Gene3D" id="3.30.70.270">
    <property type="match status" value="1"/>
</dbReference>
<dbReference type="SMART" id="SM00267">
    <property type="entry name" value="GGDEF"/>
    <property type="match status" value="1"/>
</dbReference>
<dbReference type="InterPro" id="IPR000160">
    <property type="entry name" value="GGDEF_dom"/>
</dbReference>
<dbReference type="InterPro" id="IPR035965">
    <property type="entry name" value="PAS-like_dom_sf"/>
</dbReference>
<dbReference type="InterPro" id="IPR000014">
    <property type="entry name" value="PAS"/>
</dbReference>
<dbReference type="Gene3D" id="3.30.450.20">
    <property type="entry name" value="PAS domain"/>
    <property type="match status" value="3"/>
</dbReference>
<dbReference type="SMART" id="SM00086">
    <property type="entry name" value="PAC"/>
    <property type="match status" value="2"/>
</dbReference>
<keyword evidence="5" id="KW-1185">Reference proteome</keyword>
<dbReference type="InterPro" id="IPR035919">
    <property type="entry name" value="EAL_sf"/>
</dbReference>
<dbReference type="EMBL" id="CP032418">
    <property type="protein sequence ID" value="AYC30529.1"/>
    <property type="molecule type" value="Genomic_DNA"/>
</dbReference>
<dbReference type="PROSITE" id="PS50887">
    <property type="entry name" value="GGDEF"/>
    <property type="match status" value="1"/>
</dbReference>
<dbReference type="Pfam" id="PF13426">
    <property type="entry name" value="PAS_9"/>
    <property type="match status" value="2"/>
</dbReference>
<evidence type="ECO:0000259" key="3">
    <source>
        <dbReference type="PROSITE" id="PS50887"/>
    </source>
</evidence>
<gene>
    <name evidence="4" type="ORF">D3873_12055</name>
</gene>
<dbReference type="Gene3D" id="3.20.20.450">
    <property type="entry name" value="EAL domain"/>
    <property type="match status" value="1"/>
</dbReference>
<evidence type="ECO:0000313" key="5">
    <source>
        <dbReference type="Proteomes" id="UP000265725"/>
    </source>
</evidence>
<sequence>MSSFKPSLASLKTIFHHEDFHLLLEKFPEPICILSTDEDEKPHQFIYANKRTEELFGFSADFICTYTWEEMFGIPRDADLQKFSDKSQNTPYEYKESPLEETMKGKSLKINIREVEGVEKKKYIVMTIIDTTEHQKTRNELKRTTSEFESLFLYNPDILFSIDKTGLFTNMNVAGLTRLSYSTEEIGKTSFRDLIVKEHLDRTNQHFYEVIKGNVQEFQICIQDKFKNPFPIDVTAVPIIIDQEITGLIGIARDISESIALDEKLRASEESYRALFDHNIDPVLTFDLEGNFLAVNEATETILGVQRDQLIGEPFLPFIDPELHEETWNHFSNVLKGQPYQYETSLHNADGEQVLLHITLIPAMFNDTITHIHCIGKDVTHLRKHEELMEYMAYHDNLTGLGNQRLFSKTLQQLIDERVPCSVWIVDLDRFKFVNDHLGHEAGDRLLTDTANRIQSLIAEFGTIYRYGGDEFAILIRDIPDEELTNLAKKIGLEIAKPYNLNGFHSVVTASLGISKFPIHGSDQHSLVRAADHAMYHAKRQGRNAFQLYNNGISGLATSDFKMESLLREAIEKKEFVLHYQPQYDVKTLEIHGVETLIRWNSKELGMVSPADFIPLAEETGTIVEIGEWVIKEACRQNVEWQRRGLMHVPVSVNLSLRQFYQVNLVDKIAAILQETGLAPELLMLEITESIAMQEDIAIQVLQDLKALGVLIAMDDFGTGYSSLKYLHSFPIDHLKIDQAFTQNLENKEGLAIVTTIINLGKSLGICTVAEGVETSEQSNVLKELGCDIYQGYYYGKPLEAQALERHVQGGQK</sequence>
<dbReference type="InterPro" id="IPR001610">
    <property type="entry name" value="PAC"/>
</dbReference>
<dbReference type="NCBIfam" id="TIGR00229">
    <property type="entry name" value="sensory_box"/>
    <property type="match status" value="3"/>
</dbReference>
<dbReference type="Proteomes" id="UP000265725">
    <property type="component" value="Chromosome"/>
</dbReference>